<dbReference type="PROSITE" id="PS50059">
    <property type="entry name" value="FKBP_PPIASE"/>
    <property type="match status" value="1"/>
</dbReference>
<dbReference type="EC" id="5.2.1.8" evidence="5"/>
<reference evidence="7 8" key="1">
    <citation type="journal article" date="2014" name="Int. J. Syst. Evol. Microbiol.">
        <title>Phaeodactylibacter xiamenensis gen. nov., sp. nov., a member of the family Saprospiraceae isolated from the marine alga Phaeodactylum tricornutum.</title>
        <authorList>
            <person name="Chen Z.Jr."/>
            <person name="Lei X."/>
            <person name="Lai Q."/>
            <person name="Li Y."/>
            <person name="Zhang B."/>
            <person name="Zhang J."/>
            <person name="Zhang H."/>
            <person name="Yang L."/>
            <person name="Zheng W."/>
            <person name="Tian Y."/>
            <person name="Yu Z."/>
            <person name="Xu H.Jr."/>
            <person name="Zheng T."/>
        </authorList>
    </citation>
    <scope>NUCLEOTIDE SEQUENCE [LARGE SCALE GENOMIC DNA]</scope>
    <source>
        <strain evidence="7 8">KD52</strain>
    </source>
</reference>
<dbReference type="PROSITE" id="PS51257">
    <property type="entry name" value="PROKAR_LIPOPROTEIN"/>
    <property type="match status" value="1"/>
</dbReference>
<gene>
    <name evidence="7" type="ORF">IX84_25765</name>
</gene>
<evidence type="ECO:0000259" key="6">
    <source>
        <dbReference type="PROSITE" id="PS50059"/>
    </source>
</evidence>
<evidence type="ECO:0000313" key="7">
    <source>
        <dbReference type="EMBL" id="KGE86004.1"/>
    </source>
</evidence>
<dbReference type="SUPFAM" id="SSF54534">
    <property type="entry name" value="FKBP-like"/>
    <property type="match status" value="1"/>
</dbReference>
<name>A0A098S0X1_9BACT</name>
<comment type="catalytic activity">
    <reaction evidence="1 4 5">
        <text>[protein]-peptidylproline (omega=180) = [protein]-peptidylproline (omega=0)</text>
        <dbReference type="Rhea" id="RHEA:16237"/>
        <dbReference type="Rhea" id="RHEA-COMP:10747"/>
        <dbReference type="Rhea" id="RHEA-COMP:10748"/>
        <dbReference type="ChEBI" id="CHEBI:83833"/>
        <dbReference type="ChEBI" id="CHEBI:83834"/>
        <dbReference type="EC" id="5.2.1.8"/>
    </reaction>
</comment>
<comment type="similarity">
    <text evidence="5">Belongs to the FKBP-type PPIase family.</text>
</comment>
<keyword evidence="3 4" id="KW-0413">Isomerase</keyword>
<evidence type="ECO:0000256" key="5">
    <source>
        <dbReference type="RuleBase" id="RU003915"/>
    </source>
</evidence>
<dbReference type="Pfam" id="PF00254">
    <property type="entry name" value="FKBP_C"/>
    <property type="match status" value="1"/>
</dbReference>
<dbReference type="Gene3D" id="3.10.50.40">
    <property type="match status" value="1"/>
</dbReference>
<dbReference type="PANTHER" id="PTHR10516:SF443">
    <property type="entry name" value="FK506-BINDING PROTEIN 59-RELATED"/>
    <property type="match status" value="1"/>
</dbReference>
<organism evidence="7 8">
    <name type="scientific">Phaeodactylibacter xiamenensis</name>
    <dbReference type="NCBI Taxonomy" id="1524460"/>
    <lineage>
        <taxon>Bacteria</taxon>
        <taxon>Pseudomonadati</taxon>
        <taxon>Bacteroidota</taxon>
        <taxon>Saprospiria</taxon>
        <taxon>Saprospirales</taxon>
        <taxon>Haliscomenobacteraceae</taxon>
        <taxon>Phaeodactylibacter</taxon>
    </lineage>
</organism>
<proteinExistence type="inferred from homology"/>
<keyword evidence="8" id="KW-1185">Reference proteome</keyword>
<dbReference type="GO" id="GO:0003755">
    <property type="term" value="F:peptidyl-prolyl cis-trans isomerase activity"/>
    <property type="evidence" value="ECO:0007669"/>
    <property type="project" value="UniProtKB-UniRule"/>
</dbReference>
<protein>
    <recommendedName>
        <fullName evidence="5">Peptidyl-prolyl cis-trans isomerase</fullName>
        <ecNumber evidence="5">5.2.1.8</ecNumber>
    </recommendedName>
</protein>
<dbReference type="Proteomes" id="UP000029736">
    <property type="component" value="Unassembled WGS sequence"/>
</dbReference>
<evidence type="ECO:0000256" key="4">
    <source>
        <dbReference type="PROSITE-ProRule" id="PRU00277"/>
    </source>
</evidence>
<comment type="caution">
    <text evidence="7">The sequence shown here is derived from an EMBL/GenBank/DDBJ whole genome shotgun (WGS) entry which is preliminary data.</text>
</comment>
<keyword evidence="2 4" id="KW-0697">Rotamase</keyword>
<dbReference type="PANTHER" id="PTHR10516">
    <property type="entry name" value="PEPTIDYL-PROLYL CIS-TRANS ISOMERASE"/>
    <property type="match status" value="1"/>
</dbReference>
<evidence type="ECO:0000256" key="2">
    <source>
        <dbReference type="ARBA" id="ARBA00023110"/>
    </source>
</evidence>
<accession>A0A098S0X1</accession>
<dbReference type="OrthoDB" id="9814548at2"/>
<evidence type="ECO:0000256" key="3">
    <source>
        <dbReference type="ARBA" id="ARBA00023235"/>
    </source>
</evidence>
<dbReference type="InterPro" id="IPR050689">
    <property type="entry name" value="FKBP-type_PPIase"/>
</dbReference>
<evidence type="ECO:0000313" key="8">
    <source>
        <dbReference type="Proteomes" id="UP000029736"/>
    </source>
</evidence>
<dbReference type="EMBL" id="JPOS01000083">
    <property type="protein sequence ID" value="KGE86004.1"/>
    <property type="molecule type" value="Genomic_DNA"/>
</dbReference>
<sequence length="168" mass="18853">MKKLFFLLLTGTVLLGLGCERQQFGLEPEEDRKDEDEIIIVDYLQANNLMEDAVRHESGVYYIIEEEGEGASSPTASSQILVRYKGTLLDGTVFDETEEEDAVLLNLSRTIDGWRFAIPLIKRGGKIKFFVPSNLAYGINDGNRGRAIAPGIPEYAVLYFEVELVNFL</sequence>
<feature type="domain" description="PPIase FKBP-type" evidence="6">
    <location>
        <begin position="77"/>
        <end position="168"/>
    </location>
</feature>
<evidence type="ECO:0000256" key="1">
    <source>
        <dbReference type="ARBA" id="ARBA00000971"/>
    </source>
</evidence>
<dbReference type="InterPro" id="IPR001179">
    <property type="entry name" value="PPIase_FKBP_dom"/>
</dbReference>
<dbReference type="RefSeq" id="WP_044227130.1">
    <property type="nucleotide sequence ID" value="NZ_JBKAGJ010000003.1"/>
</dbReference>
<dbReference type="InterPro" id="IPR046357">
    <property type="entry name" value="PPIase_dom_sf"/>
</dbReference>
<dbReference type="AlphaFoldDB" id="A0A098S0X1"/>
<dbReference type="STRING" id="1524460.IX84_25765"/>